<dbReference type="STRING" id="127582.A0A2Y9FZL8"/>
<reference evidence="5" key="1">
    <citation type="submission" date="2025-08" db="UniProtKB">
        <authorList>
            <consortium name="RefSeq"/>
        </authorList>
    </citation>
    <scope>IDENTIFICATION</scope>
</reference>
<dbReference type="Pfam" id="PF14988">
    <property type="entry name" value="DUF4515"/>
    <property type="match status" value="1"/>
</dbReference>
<keyword evidence="4" id="KW-1185">Reference proteome</keyword>
<dbReference type="GeneID" id="101360846"/>
<dbReference type="Proteomes" id="UP000248480">
    <property type="component" value="Unplaced"/>
</dbReference>
<organism evidence="4 5">
    <name type="scientific">Trichechus manatus latirostris</name>
    <name type="common">Florida manatee</name>
    <dbReference type="NCBI Taxonomy" id="127582"/>
    <lineage>
        <taxon>Eukaryota</taxon>
        <taxon>Metazoa</taxon>
        <taxon>Chordata</taxon>
        <taxon>Craniata</taxon>
        <taxon>Vertebrata</taxon>
        <taxon>Euteleostomi</taxon>
        <taxon>Mammalia</taxon>
        <taxon>Eutheria</taxon>
        <taxon>Afrotheria</taxon>
        <taxon>Sirenia</taxon>
        <taxon>Trichechidae</taxon>
        <taxon>Trichechus</taxon>
    </lineage>
</organism>
<dbReference type="OrthoDB" id="9625750at2759"/>
<feature type="domain" description="DUF4515" evidence="3">
    <location>
        <begin position="185"/>
        <end position="390"/>
    </location>
</feature>
<sequence>MRRVGLSFGPQEARSRAAGELAAGAYPAAEEGKQVWARRVWREGERPPRGCWAAPRLVEHKTEKLREVNALGQRTRMSRTLDTSARPSTITLSELHNHYHLENERFDPWRTFDEGPGTPLPPYLSLINTFFKPERLTKAEMKFKEKAMVEVMELNNQIKQAQIQQEQLQKDSRQLCTEKLLVQAEHKFVLEYLTNKIEEYRKQPVKMWNNYVQKSGEIELQRQESASRYAKQTSVLKAELLQKEKTQSLLEHQLKAMKDILILKEKQETEVEALQKEKRKVQDETATKTQEVQVQILQEKALLEKQLSEPDVSQLEKRKRRELKRKNQALELAAKQYTLEFYCGINRENHQSQKDLQQLIQQSQELVACQSQLKDRKQQLQQEQWYLEGLIRGRQRMQGRYNWCLKGQDAPKTTLTPPLGTKSRINPK</sequence>
<evidence type="ECO:0000313" key="5">
    <source>
        <dbReference type="RefSeq" id="XP_012411357.1"/>
    </source>
</evidence>
<dbReference type="AlphaFoldDB" id="A0A2Y9FZL8"/>
<keyword evidence="1 2" id="KW-0175">Coiled coil</keyword>
<name>A0A2Y9FZL8_TRIMA</name>
<dbReference type="PANTHER" id="PTHR14845:SF3">
    <property type="entry name" value="COILED-COIL DOMAIN CONTAINING 121, RETROGENE 1"/>
    <property type="match status" value="1"/>
</dbReference>
<evidence type="ECO:0000313" key="4">
    <source>
        <dbReference type="Proteomes" id="UP000248480"/>
    </source>
</evidence>
<dbReference type="FunCoup" id="A0A2Y9FZL8">
    <property type="interactions" value="67"/>
</dbReference>
<protein>
    <submittedName>
        <fullName evidence="5">Coiled-coil domain-containing protein 121</fullName>
    </submittedName>
</protein>
<evidence type="ECO:0000256" key="2">
    <source>
        <dbReference type="SAM" id="Coils"/>
    </source>
</evidence>
<dbReference type="PANTHER" id="PTHR14845">
    <property type="entry name" value="COILED-COIL DOMAIN-CONTAINING 166"/>
    <property type="match status" value="1"/>
</dbReference>
<gene>
    <name evidence="5" type="primary">CCDC121</name>
</gene>
<dbReference type="InterPro" id="IPR032777">
    <property type="entry name" value="DUF4515"/>
</dbReference>
<accession>A0A2Y9FZL8</accession>
<dbReference type="CTD" id="79635"/>
<dbReference type="KEGG" id="tmu:101360846"/>
<evidence type="ECO:0000259" key="3">
    <source>
        <dbReference type="Pfam" id="PF14988"/>
    </source>
</evidence>
<dbReference type="InParanoid" id="A0A2Y9FZL8"/>
<feature type="coiled-coil region" evidence="2">
    <location>
        <begin position="257"/>
        <end position="340"/>
    </location>
</feature>
<feature type="coiled-coil region" evidence="2">
    <location>
        <begin position="144"/>
        <end position="178"/>
    </location>
</feature>
<proteinExistence type="predicted"/>
<evidence type="ECO:0000256" key="1">
    <source>
        <dbReference type="ARBA" id="ARBA00023054"/>
    </source>
</evidence>
<dbReference type="RefSeq" id="XP_012411357.1">
    <property type="nucleotide sequence ID" value="XM_012555903.2"/>
</dbReference>